<dbReference type="AlphaFoldDB" id="A0A1G8F8I4"/>
<reference evidence="1 2" key="1">
    <citation type="submission" date="2016-10" db="EMBL/GenBank/DDBJ databases">
        <authorList>
            <person name="de Groot N.N."/>
        </authorList>
    </citation>
    <scope>NUCLEOTIDE SEQUENCE [LARGE SCALE GENOMIC DNA]</scope>
    <source>
        <strain evidence="1 2">L 420-91</strain>
    </source>
</reference>
<protein>
    <submittedName>
        <fullName evidence="1">Uncharacterized protein</fullName>
    </submittedName>
</protein>
<evidence type="ECO:0000313" key="2">
    <source>
        <dbReference type="Proteomes" id="UP000198956"/>
    </source>
</evidence>
<organism evidence="1 2">
    <name type="scientific">Aneurinibacillus thermoaerophilus</name>
    <dbReference type="NCBI Taxonomy" id="143495"/>
    <lineage>
        <taxon>Bacteria</taxon>
        <taxon>Bacillati</taxon>
        <taxon>Bacillota</taxon>
        <taxon>Bacilli</taxon>
        <taxon>Bacillales</taxon>
        <taxon>Paenibacillaceae</taxon>
        <taxon>Aneurinibacillus group</taxon>
        <taxon>Aneurinibacillus</taxon>
    </lineage>
</organism>
<name>A0A1G8F8I4_ANETH</name>
<accession>A0A1G8F8I4</accession>
<gene>
    <name evidence="1" type="ORF">SAMN04489735_10592</name>
</gene>
<sequence>MNVPTFKIKEVTEEMLPELKKLMLKYIVDFYKCP</sequence>
<dbReference type="Proteomes" id="UP000198956">
    <property type="component" value="Unassembled WGS sequence"/>
</dbReference>
<proteinExistence type="predicted"/>
<dbReference type="EMBL" id="FNDE01000059">
    <property type="protein sequence ID" value="SDH78319.1"/>
    <property type="molecule type" value="Genomic_DNA"/>
</dbReference>
<evidence type="ECO:0000313" key="1">
    <source>
        <dbReference type="EMBL" id="SDH78319.1"/>
    </source>
</evidence>